<dbReference type="PROSITE" id="PS50873">
    <property type="entry name" value="PEROXIDASE_4"/>
    <property type="match status" value="1"/>
</dbReference>
<keyword evidence="19" id="KW-0732">Signal</keyword>
<dbReference type="STRING" id="29655.A0A0K9P238"/>
<feature type="disulfide bond" evidence="18">
    <location>
        <begin position="127"/>
        <end position="326"/>
    </location>
</feature>
<feature type="active site" description="Proton acceptor" evidence="14">
    <location>
        <position position="69"/>
    </location>
</feature>
<evidence type="ECO:0000256" key="6">
    <source>
        <dbReference type="ARBA" id="ARBA00022617"/>
    </source>
</evidence>
<feature type="binding site" evidence="16">
    <location>
        <position position="73"/>
    </location>
    <ligand>
        <name>Ca(2+)</name>
        <dbReference type="ChEBI" id="CHEBI:29108"/>
        <label>1</label>
    </ligand>
</feature>
<dbReference type="PRINTS" id="PR00461">
    <property type="entry name" value="PLPEROXIDASE"/>
</dbReference>
<dbReference type="EMBL" id="LFYR01001390">
    <property type="protein sequence ID" value="KMZ62275.1"/>
    <property type="molecule type" value="Genomic_DNA"/>
</dbReference>
<accession>A0A0K9P238</accession>
<dbReference type="OMA" id="NIRHDCA"/>
<feature type="binding site" evidence="16">
    <location>
        <position position="249"/>
    </location>
    <ligand>
        <name>Ca(2+)</name>
        <dbReference type="ChEBI" id="CHEBI:29108"/>
        <label>2</label>
    </ligand>
</feature>
<evidence type="ECO:0000256" key="7">
    <source>
        <dbReference type="ARBA" id="ARBA00022723"/>
    </source>
</evidence>
<comment type="catalytic activity">
    <reaction evidence="1 19">
        <text>2 a phenolic donor + H2O2 = 2 a phenolic radical donor + 2 H2O</text>
        <dbReference type="Rhea" id="RHEA:56136"/>
        <dbReference type="ChEBI" id="CHEBI:15377"/>
        <dbReference type="ChEBI" id="CHEBI:16240"/>
        <dbReference type="ChEBI" id="CHEBI:139520"/>
        <dbReference type="ChEBI" id="CHEBI:139521"/>
        <dbReference type="EC" id="1.11.1.7"/>
    </reaction>
</comment>
<feature type="binding site" evidence="16">
    <location>
        <position position="91"/>
    </location>
    <ligand>
        <name>Ca(2+)</name>
        <dbReference type="ChEBI" id="CHEBI:29108"/>
        <label>1</label>
    </ligand>
</feature>
<feature type="domain" description="Plant heme peroxidase family profile" evidence="20">
    <location>
        <begin position="28"/>
        <end position="330"/>
    </location>
</feature>
<evidence type="ECO:0000256" key="18">
    <source>
        <dbReference type="PIRSR" id="PIRSR600823-5"/>
    </source>
</evidence>
<dbReference type="GO" id="GO:0006979">
    <property type="term" value="P:response to oxidative stress"/>
    <property type="evidence" value="ECO:0007669"/>
    <property type="project" value="UniProtKB-UniRule"/>
</dbReference>
<gene>
    <name evidence="21" type="ORF">ZOSMA_47G00680</name>
</gene>
<dbReference type="InterPro" id="IPR000823">
    <property type="entry name" value="Peroxidase_pln"/>
</dbReference>
<proteinExistence type="inferred from homology"/>
<dbReference type="InterPro" id="IPR002016">
    <property type="entry name" value="Haem_peroxidase"/>
</dbReference>
<evidence type="ECO:0000256" key="15">
    <source>
        <dbReference type="PIRSR" id="PIRSR600823-2"/>
    </source>
</evidence>
<evidence type="ECO:0000256" key="14">
    <source>
        <dbReference type="PIRSR" id="PIRSR600823-1"/>
    </source>
</evidence>
<keyword evidence="7 16" id="KW-0479">Metal-binding</keyword>
<dbReference type="OrthoDB" id="2113341at2759"/>
<keyword evidence="11 18" id="KW-1015">Disulfide bond</keyword>
<dbReference type="Pfam" id="PF00141">
    <property type="entry name" value="peroxidase"/>
    <property type="match status" value="1"/>
</dbReference>
<dbReference type="FunFam" id="1.10.420.10:FF:000001">
    <property type="entry name" value="Peroxidase"/>
    <property type="match status" value="1"/>
</dbReference>
<reference evidence="22" key="1">
    <citation type="journal article" date="2016" name="Nature">
        <title>The genome of the seagrass Zostera marina reveals angiosperm adaptation to the sea.</title>
        <authorList>
            <person name="Olsen J.L."/>
            <person name="Rouze P."/>
            <person name="Verhelst B."/>
            <person name="Lin Y.-C."/>
            <person name="Bayer T."/>
            <person name="Collen J."/>
            <person name="Dattolo E."/>
            <person name="De Paoli E."/>
            <person name="Dittami S."/>
            <person name="Maumus F."/>
            <person name="Michel G."/>
            <person name="Kersting A."/>
            <person name="Lauritano C."/>
            <person name="Lohaus R."/>
            <person name="Toepel M."/>
            <person name="Tonon T."/>
            <person name="Vanneste K."/>
            <person name="Amirebrahimi M."/>
            <person name="Brakel J."/>
            <person name="Bostroem C."/>
            <person name="Chovatia M."/>
            <person name="Grimwood J."/>
            <person name="Jenkins J.W."/>
            <person name="Jueterbock A."/>
            <person name="Mraz A."/>
            <person name="Stam W.T."/>
            <person name="Tice H."/>
            <person name="Bornberg-Bauer E."/>
            <person name="Green P.J."/>
            <person name="Pearson G.A."/>
            <person name="Procaccini G."/>
            <person name="Duarte C.M."/>
            <person name="Schmutz J."/>
            <person name="Reusch T.B.H."/>
            <person name="Van de Peer Y."/>
        </authorList>
    </citation>
    <scope>NUCLEOTIDE SEQUENCE [LARGE SCALE GENOMIC DNA]</scope>
    <source>
        <strain evidence="22">cv. Finnish</strain>
    </source>
</reference>
<evidence type="ECO:0000256" key="4">
    <source>
        <dbReference type="ARBA" id="ARBA00012313"/>
    </source>
</evidence>
<feature type="binding site" evidence="15">
    <location>
        <position position="169"/>
    </location>
    <ligand>
        <name>substrate</name>
    </ligand>
</feature>
<evidence type="ECO:0000256" key="12">
    <source>
        <dbReference type="ARBA" id="ARBA00023283"/>
    </source>
</evidence>
<dbReference type="Gene3D" id="1.10.520.10">
    <property type="match status" value="1"/>
</dbReference>
<dbReference type="PRINTS" id="PR00458">
    <property type="entry name" value="PEROXIDASE"/>
</dbReference>
<feature type="binding site" evidence="16">
    <location>
        <position position="257"/>
    </location>
    <ligand>
        <name>Ca(2+)</name>
        <dbReference type="ChEBI" id="CHEBI:29108"/>
        <label>2</label>
    </ligand>
</feature>
<evidence type="ECO:0000256" key="1">
    <source>
        <dbReference type="ARBA" id="ARBA00000189"/>
    </source>
</evidence>
<dbReference type="InterPro" id="IPR019794">
    <property type="entry name" value="Peroxidases_AS"/>
</dbReference>
<keyword evidence="19" id="KW-0964">Secreted</keyword>
<evidence type="ECO:0000256" key="11">
    <source>
        <dbReference type="ARBA" id="ARBA00023157"/>
    </source>
</evidence>
<comment type="subcellular location">
    <subcellularLocation>
        <location evidence="19">Secreted</location>
    </subcellularLocation>
</comment>
<dbReference type="PANTHER" id="PTHR31517:SF3">
    <property type="entry name" value="PEROXIDASE"/>
    <property type="match status" value="1"/>
</dbReference>
<dbReference type="PROSITE" id="PS00436">
    <property type="entry name" value="PEROXIDASE_2"/>
    <property type="match status" value="1"/>
</dbReference>
<keyword evidence="22" id="KW-1185">Reference proteome</keyword>
<dbReference type="AlphaFoldDB" id="A0A0K9P238"/>
<comment type="cofactor">
    <cofactor evidence="16 19">
        <name>Ca(2+)</name>
        <dbReference type="ChEBI" id="CHEBI:29108"/>
    </cofactor>
    <text evidence="16 19">Binds 2 calcium ions per subunit.</text>
</comment>
<keyword evidence="12" id="KW-0873">Pyrrolidone carboxylic acid</keyword>
<evidence type="ECO:0000256" key="16">
    <source>
        <dbReference type="PIRSR" id="PIRSR600823-3"/>
    </source>
</evidence>
<evidence type="ECO:0000256" key="13">
    <source>
        <dbReference type="ARBA" id="ARBA00023324"/>
    </source>
</evidence>
<dbReference type="PANTHER" id="PTHR31517">
    <property type="match status" value="1"/>
</dbReference>
<feature type="binding site" description="axial binding residue" evidence="16">
    <location>
        <position position="199"/>
    </location>
    <ligand>
        <name>heme b</name>
        <dbReference type="ChEBI" id="CHEBI:60344"/>
    </ligand>
    <ligandPart>
        <name>Fe</name>
        <dbReference type="ChEBI" id="CHEBI:18248"/>
    </ligandPart>
</feature>
<keyword evidence="13 19" id="KW-0376">Hydrogen peroxide</keyword>
<evidence type="ECO:0000256" key="3">
    <source>
        <dbReference type="ARBA" id="ARBA00006873"/>
    </source>
</evidence>
<feature type="binding site" evidence="16">
    <location>
        <position position="70"/>
    </location>
    <ligand>
        <name>Ca(2+)</name>
        <dbReference type="ChEBI" id="CHEBI:29108"/>
        <label>1</label>
    </ligand>
</feature>
<dbReference type="Proteomes" id="UP000036987">
    <property type="component" value="Unassembled WGS sequence"/>
</dbReference>
<dbReference type="Gene3D" id="1.10.420.10">
    <property type="entry name" value="Peroxidase, domain 2"/>
    <property type="match status" value="1"/>
</dbReference>
<comment type="cofactor">
    <cofactor evidence="16 19">
        <name>heme b</name>
        <dbReference type="ChEBI" id="CHEBI:60344"/>
    </cofactor>
    <text evidence="16 19">Binds 1 heme b (iron(II)-protoporphyrin IX) group per subunit.</text>
</comment>
<evidence type="ECO:0000256" key="10">
    <source>
        <dbReference type="ARBA" id="ARBA00023004"/>
    </source>
</evidence>
<feature type="binding site" evidence="16">
    <location>
        <position position="79"/>
    </location>
    <ligand>
        <name>Ca(2+)</name>
        <dbReference type="ChEBI" id="CHEBI:29108"/>
        <label>1</label>
    </ligand>
</feature>
<dbReference type="CDD" id="cd00693">
    <property type="entry name" value="secretory_peroxidase"/>
    <property type="match status" value="1"/>
</dbReference>
<evidence type="ECO:0000313" key="22">
    <source>
        <dbReference type="Proteomes" id="UP000036987"/>
    </source>
</evidence>
<dbReference type="GO" id="GO:0005576">
    <property type="term" value="C:extracellular region"/>
    <property type="evidence" value="ECO:0007669"/>
    <property type="project" value="UniProtKB-SubCell"/>
</dbReference>
<keyword evidence="6 19" id="KW-0349">Heme</keyword>
<feature type="disulfide bond" evidence="18">
    <location>
        <begin position="71"/>
        <end position="76"/>
    </location>
</feature>
<feature type="disulfide bond" evidence="18">
    <location>
        <begin position="38"/>
        <end position="121"/>
    </location>
</feature>
<keyword evidence="8 16" id="KW-0106">Calcium</keyword>
<dbReference type="EC" id="1.11.1.7" evidence="4 19"/>
<feature type="disulfide bond" evidence="18">
    <location>
        <begin position="206"/>
        <end position="236"/>
    </location>
</feature>
<dbReference type="InterPro" id="IPR033905">
    <property type="entry name" value="Secretory_peroxidase"/>
</dbReference>
<feature type="site" description="Transition state stabilizer" evidence="17">
    <location>
        <position position="65"/>
    </location>
</feature>
<evidence type="ECO:0000256" key="2">
    <source>
        <dbReference type="ARBA" id="ARBA00002322"/>
    </source>
</evidence>
<feature type="binding site" evidence="16">
    <location>
        <position position="200"/>
    </location>
    <ligand>
        <name>Ca(2+)</name>
        <dbReference type="ChEBI" id="CHEBI:29108"/>
        <label>2</label>
    </ligand>
</feature>
<dbReference type="PROSITE" id="PS00435">
    <property type="entry name" value="PEROXIDASE_1"/>
    <property type="match status" value="1"/>
</dbReference>
<name>A0A0K9P238_ZOSMR</name>
<keyword evidence="10 16" id="KW-0408">Iron</keyword>
<keyword evidence="5 19" id="KW-0575">Peroxidase</keyword>
<feature type="signal peptide" evidence="19">
    <location>
        <begin position="1"/>
        <end position="27"/>
    </location>
</feature>
<dbReference type="GO" id="GO:0046872">
    <property type="term" value="F:metal ion binding"/>
    <property type="evidence" value="ECO:0007669"/>
    <property type="project" value="UniProtKB-UniRule"/>
</dbReference>
<dbReference type="GO" id="GO:0042744">
    <property type="term" value="P:hydrogen peroxide catabolic process"/>
    <property type="evidence" value="ECO:0007669"/>
    <property type="project" value="UniProtKB-KW"/>
</dbReference>
<feature type="binding site" evidence="16">
    <location>
        <position position="252"/>
    </location>
    <ligand>
        <name>Ca(2+)</name>
        <dbReference type="ChEBI" id="CHEBI:29108"/>
        <label>2</label>
    </ligand>
</feature>
<dbReference type="GO" id="GO:0020037">
    <property type="term" value="F:heme binding"/>
    <property type="evidence" value="ECO:0007669"/>
    <property type="project" value="UniProtKB-UniRule"/>
</dbReference>
<dbReference type="InterPro" id="IPR010255">
    <property type="entry name" value="Haem_peroxidase_sf"/>
</dbReference>
<evidence type="ECO:0000256" key="17">
    <source>
        <dbReference type="PIRSR" id="PIRSR600823-4"/>
    </source>
</evidence>
<sequence>MKNLREVVILWVTIQSVFLLFPSPSSAQLKQNHYSKVCPNVELVVRNAVTKKFMQTFVTVPGTLRLFFHDCFVNGCDASVIIQSTGSNKAEKDSKDDLSLAGDGFDTVIKAKEAVDAIPQCRNKVSCADILAMATRDVIVLAGGPWFPVELGRLDGLSSTAKSVTGKLPHPDFNLNQLISLFASHGLTQADLVALSGAHTLGFSHCDRFSKRIYGKNNKIDATLNRNYAMQLRGMCPRNVDPRIAINMDPVTPKRFDNQYFKNLQMGKGLFSSDQVLYTDKRTKPFVDAWAQNPFAFNKAFVAAITKLGRVGVKTHWSQGNIRHRCDAFN</sequence>
<protein>
    <recommendedName>
        <fullName evidence="4 19">Peroxidase</fullName>
        <ecNumber evidence="4 19">1.11.1.7</ecNumber>
    </recommendedName>
</protein>
<dbReference type="FunFam" id="1.10.520.10:FF:000008">
    <property type="entry name" value="Peroxidase"/>
    <property type="match status" value="1"/>
</dbReference>
<feature type="binding site" evidence="16">
    <location>
        <position position="75"/>
    </location>
    <ligand>
        <name>Ca(2+)</name>
        <dbReference type="ChEBI" id="CHEBI:29108"/>
        <label>1</label>
    </ligand>
</feature>
<comment type="similarity">
    <text evidence="3">Belongs to the peroxidase family. Ascorbate peroxidase subfamily.</text>
</comment>
<evidence type="ECO:0000313" key="21">
    <source>
        <dbReference type="EMBL" id="KMZ62275.1"/>
    </source>
</evidence>
<feature type="binding site" evidence="16">
    <location>
        <position position="77"/>
    </location>
    <ligand>
        <name>Ca(2+)</name>
        <dbReference type="ChEBI" id="CHEBI:29108"/>
        <label>1</label>
    </ligand>
</feature>
<evidence type="ECO:0000259" key="20">
    <source>
        <dbReference type="PROSITE" id="PS50873"/>
    </source>
</evidence>
<comment type="caution">
    <text evidence="21">The sequence shown here is derived from an EMBL/GenBank/DDBJ whole genome shotgun (WGS) entry which is preliminary data.</text>
</comment>
<keyword evidence="9 19" id="KW-0560">Oxidoreductase</keyword>
<feature type="chain" id="PRO_5005393825" description="Peroxidase" evidence="19">
    <location>
        <begin position="28"/>
        <end position="330"/>
    </location>
</feature>
<dbReference type="SUPFAM" id="SSF48113">
    <property type="entry name" value="Heme-dependent peroxidases"/>
    <property type="match status" value="1"/>
</dbReference>
<dbReference type="GO" id="GO:0140825">
    <property type="term" value="F:lactoperoxidase activity"/>
    <property type="evidence" value="ECO:0007669"/>
    <property type="project" value="UniProtKB-EC"/>
</dbReference>
<dbReference type="InterPro" id="IPR019793">
    <property type="entry name" value="Peroxidases_heam-ligand_BS"/>
</dbReference>
<organism evidence="21 22">
    <name type="scientific">Zostera marina</name>
    <name type="common">Eelgrass</name>
    <dbReference type="NCBI Taxonomy" id="29655"/>
    <lineage>
        <taxon>Eukaryota</taxon>
        <taxon>Viridiplantae</taxon>
        <taxon>Streptophyta</taxon>
        <taxon>Embryophyta</taxon>
        <taxon>Tracheophyta</taxon>
        <taxon>Spermatophyta</taxon>
        <taxon>Magnoliopsida</taxon>
        <taxon>Liliopsida</taxon>
        <taxon>Zosteraceae</taxon>
        <taxon>Zostera</taxon>
    </lineage>
</organism>
<evidence type="ECO:0000256" key="9">
    <source>
        <dbReference type="ARBA" id="ARBA00023002"/>
    </source>
</evidence>
<evidence type="ECO:0000256" key="8">
    <source>
        <dbReference type="ARBA" id="ARBA00022837"/>
    </source>
</evidence>
<comment type="function">
    <text evidence="2">Removal of H(2)O(2), oxidation of toxic reductants, biosynthesis and degradation of lignin, suberization, auxin catabolism, response to environmental stresses such as wounding, pathogen attack and oxidative stress. These functions might be dependent on each isozyme/isoform in each plant tissue.</text>
</comment>
<comment type="similarity">
    <text evidence="19">Belongs to the peroxidase family. Classical plant (class III) peroxidase subfamily.</text>
</comment>
<evidence type="ECO:0000256" key="5">
    <source>
        <dbReference type="ARBA" id="ARBA00022559"/>
    </source>
</evidence>
<evidence type="ECO:0000256" key="19">
    <source>
        <dbReference type="RuleBase" id="RU362060"/>
    </source>
</evidence>